<sequence>MRGIFYMASTKLIVLKSKEIIYTVIFLGLVALFIIILTIMFKKPATVSETASSNTASETTEPSYNPGTYDSTITLGESTLSVMVTVDDHSIQDVALSNLDESVTTMYPLLSSSLEAINTDLQYVSSIDDLTVSGDTKYTSMLLINAIKEALAKAVVQ</sequence>
<protein>
    <recommendedName>
        <fullName evidence="4">FMN-binding protein</fullName>
    </recommendedName>
</protein>
<gene>
    <name evidence="2" type="ORF">AAAT04_12140</name>
</gene>
<feature type="transmembrane region" description="Helical" evidence="1">
    <location>
        <begin position="20"/>
        <end position="41"/>
    </location>
</feature>
<keyword evidence="1" id="KW-0472">Membrane</keyword>
<comment type="caution">
    <text evidence="2">The sequence shown here is derived from an EMBL/GenBank/DDBJ whole genome shotgun (WGS) entry which is preliminary data.</text>
</comment>
<dbReference type="RefSeq" id="WP_349116180.1">
    <property type="nucleotide sequence ID" value="NZ_JBBNFM010000012.1"/>
</dbReference>
<evidence type="ECO:0000313" key="3">
    <source>
        <dbReference type="Proteomes" id="UP001482186"/>
    </source>
</evidence>
<organism evidence="2 3">
    <name type="scientific">Coprococcus ammoniilyticus</name>
    <dbReference type="NCBI Taxonomy" id="2981785"/>
    <lineage>
        <taxon>Bacteria</taxon>
        <taxon>Bacillati</taxon>
        <taxon>Bacillota</taxon>
        <taxon>Clostridia</taxon>
        <taxon>Lachnospirales</taxon>
        <taxon>Lachnospiraceae</taxon>
        <taxon>Coprococcus</taxon>
    </lineage>
</organism>
<evidence type="ECO:0000313" key="2">
    <source>
        <dbReference type="EMBL" id="MEQ2454786.1"/>
    </source>
</evidence>
<evidence type="ECO:0000256" key="1">
    <source>
        <dbReference type="SAM" id="Phobius"/>
    </source>
</evidence>
<evidence type="ECO:0008006" key="4">
    <source>
        <dbReference type="Google" id="ProtNLM"/>
    </source>
</evidence>
<keyword evidence="1" id="KW-1133">Transmembrane helix</keyword>
<keyword evidence="3" id="KW-1185">Reference proteome</keyword>
<name>A0ABV1EJL8_9FIRM</name>
<accession>A0ABV1EJL8</accession>
<keyword evidence="1" id="KW-0812">Transmembrane</keyword>
<dbReference type="Proteomes" id="UP001482186">
    <property type="component" value="Unassembled WGS sequence"/>
</dbReference>
<proteinExistence type="predicted"/>
<reference evidence="2 3" key="1">
    <citation type="submission" date="2024-04" db="EMBL/GenBank/DDBJ databases">
        <title>Human intestinal bacterial collection.</title>
        <authorList>
            <person name="Pauvert C."/>
            <person name="Hitch T.C.A."/>
            <person name="Clavel T."/>
        </authorList>
    </citation>
    <scope>NUCLEOTIDE SEQUENCE [LARGE SCALE GENOMIC DNA]</scope>
    <source>
        <strain evidence="2 3">CLA-AA-H141</strain>
    </source>
</reference>
<dbReference type="EMBL" id="JBBNFM010000012">
    <property type="protein sequence ID" value="MEQ2454786.1"/>
    <property type="molecule type" value="Genomic_DNA"/>
</dbReference>